<feature type="domain" description="FAD dependent oxidoreductase" evidence="2">
    <location>
        <begin position="8"/>
        <end position="398"/>
    </location>
</feature>
<dbReference type="RefSeq" id="WP_282211985.1">
    <property type="nucleotide sequence ID" value="NZ_CP118247.1"/>
</dbReference>
<evidence type="ECO:0000256" key="1">
    <source>
        <dbReference type="ARBA" id="ARBA00023002"/>
    </source>
</evidence>
<reference evidence="3 4" key="1">
    <citation type="submission" date="2023-02" db="EMBL/GenBank/DDBJ databases">
        <title>Devosia chondri sp. nov., isolated from the phycosphere of marine algae.</title>
        <authorList>
            <person name="Kim J.M."/>
            <person name="Lee J.K."/>
            <person name="Choi B.J."/>
            <person name="Bayburt H."/>
            <person name="Jeon C.O."/>
        </authorList>
    </citation>
    <scope>NUCLEOTIDE SEQUENCE [LARGE SCALE GENOMIC DNA]</scope>
    <source>
        <strain evidence="3 4">G2-5</strain>
    </source>
</reference>
<protein>
    <submittedName>
        <fullName evidence="3">FAD-binding oxidoreductase</fullName>
    </submittedName>
</protein>
<evidence type="ECO:0000313" key="4">
    <source>
        <dbReference type="Proteomes" id="UP001222118"/>
    </source>
</evidence>
<dbReference type="InterPro" id="IPR036188">
    <property type="entry name" value="FAD/NAD-bd_sf"/>
</dbReference>
<dbReference type="Pfam" id="PF01266">
    <property type="entry name" value="DAO"/>
    <property type="match status" value="1"/>
</dbReference>
<keyword evidence="1" id="KW-0560">Oxidoreductase</keyword>
<dbReference type="Proteomes" id="UP001222118">
    <property type="component" value="Chromosome"/>
</dbReference>
<proteinExistence type="predicted"/>
<dbReference type="Gene3D" id="3.30.9.10">
    <property type="entry name" value="D-Amino Acid Oxidase, subunit A, domain 2"/>
    <property type="match status" value="1"/>
</dbReference>
<dbReference type="InterPro" id="IPR006076">
    <property type="entry name" value="FAD-dep_OxRdtase"/>
</dbReference>
<sequence>MVQSERADVVIVGAGIIGLSTAFRLQQAGRKVTLIDKAGIAQGASFGNAAAFAFSDVLPLSAKGMLAKVPGWLLDPLGPLSIRPTYFPTILPWLVRFWRAGWRDKCEASIAAQVALMELASSEMASLTQAAGTAHMVRSNGSLELYESEAEFNASLSGWSVRERHGIDFEHVRGNQLSQLQPGLAPRFIAGTIVPRWQTVAEPYEFACALGEAVIGQGASLLTQTVAAVHPTEGGVTITMDDGNTLNAEQAVIACGAWSKALTTGLGENLPLDTERGYNTTLPAGAFDLQRQLIFGGHGFVVTPLDQGIRIGGAVELGGLELKPNYARADAMLNKAAEFMPGLNTAGGKQWMGFRPSMPDSLPVIARSKASPNIVYAFGHGHLGLTQSAATGRLVTDLLQHQPTPIDIAPFRADRF</sequence>
<keyword evidence="4" id="KW-1185">Reference proteome</keyword>
<dbReference type="PANTHER" id="PTHR13847:SF289">
    <property type="entry name" value="GLYCINE OXIDASE"/>
    <property type="match status" value="1"/>
</dbReference>
<gene>
    <name evidence="3" type="ORF">PSQ90_03095</name>
</gene>
<evidence type="ECO:0000313" key="3">
    <source>
        <dbReference type="EMBL" id="WDR06471.1"/>
    </source>
</evidence>
<accession>A0ABY7YYN8</accession>
<dbReference type="PRINTS" id="PR00411">
    <property type="entry name" value="PNDRDTASEI"/>
</dbReference>
<dbReference type="SUPFAM" id="SSF54373">
    <property type="entry name" value="FAD-linked reductases, C-terminal domain"/>
    <property type="match status" value="1"/>
</dbReference>
<dbReference type="SUPFAM" id="SSF51905">
    <property type="entry name" value="FAD/NAD(P)-binding domain"/>
    <property type="match status" value="1"/>
</dbReference>
<evidence type="ECO:0000259" key="2">
    <source>
        <dbReference type="Pfam" id="PF01266"/>
    </source>
</evidence>
<dbReference type="Gene3D" id="3.50.50.60">
    <property type="entry name" value="FAD/NAD(P)-binding domain"/>
    <property type="match status" value="2"/>
</dbReference>
<dbReference type="EMBL" id="CP118247">
    <property type="protein sequence ID" value="WDR06471.1"/>
    <property type="molecule type" value="Genomic_DNA"/>
</dbReference>
<dbReference type="PANTHER" id="PTHR13847">
    <property type="entry name" value="SARCOSINE DEHYDROGENASE-RELATED"/>
    <property type="match status" value="1"/>
</dbReference>
<name>A0ABY7YYN8_9HYPH</name>
<organism evidence="3 4">
    <name type="scientific">Devosia rhodophyticola</name>
    <dbReference type="NCBI Taxonomy" id="3026423"/>
    <lineage>
        <taxon>Bacteria</taxon>
        <taxon>Pseudomonadati</taxon>
        <taxon>Pseudomonadota</taxon>
        <taxon>Alphaproteobacteria</taxon>
        <taxon>Hyphomicrobiales</taxon>
        <taxon>Devosiaceae</taxon>
        <taxon>Devosia</taxon>
    </lineage>
</organism>